<protein>
    <submittedName>
        <fullName evidence="2">Lipid asymmetry maintenance protein MlaB</fullName>
    </submittedName>
</protein>
<sequence>MASAITPLQVDDSAPDGVRVSGPLTFANAAVALDALTAAVARDGRHTLDLAGVTRSDSAGLACVLAVLAQAAEQGRKLTVRNIPEGMHLLASVCEVEDLMA</sequence>
<feature type="domain" description="STAS" evidence="1">
    <location>
        <begin position="18"/>
        <end position="101"/>
    </location>
</feature>
<dbReference type="Proteomes" id="UP001595961">
    <property type="component" value="Unassembled WGS sequence"/>
</dbReference>
<reference evidence="3" key="1">
    <citation type="journal article" date="2019" name="Int. J. Syst. Evol. Microbiol.">
        <title>The Global Catalogue of Microorganisms (GCM) 10K type strain sequencing project: providing services to taxonomists for standard genome sequencing and annotation.</title>
        <authorList>
            <consortium name="The Broad Institute Genomics Platform"/>
            <consortium name="The Broad Institute Genome Sequencing Center for Infectious Disease"/>
            <person name="Wu L."/>
            <person name="Ma J."/>
        </authorList>
    </citation>
    <scope>NUCLEOTIDE SEQUENCE [LARGE SCALE GENOMIC DNA]</scope>
    <source>
        <strain evidence="3">CCM 4481</strain>
    </source>
</reference>
<dbReference type="InterPro" id="IPR036513">
    <property type="entry name" value="STAS_dom_sf"/>
</dbReference>
<evidence type="ECO:0000259" key="1">
    <source>
        <dbReference type="PROSITE" id="PS50801"/>
    </source>
</evidence>
<dbReference type="PROSITE" id="PS50801">
    <property type="entry name" value="STAS"/>
    <property type="match status" value="1"/>
</dbReference>
<dbReference type="Pfam" id="PF13466">
    <property type="entry name" value="STAS_2"/>
    <property type="match status" value="1"/>
</dbReference>
<gene>
    <name evidence="2" type="ORF">ACFO5W_19320</name>
</gene>
<evidence type="ECO:0000313" key="3">
    <source>
        <dbReference type="Proteomes" id="UP001595961"/>
    </source>
</evidence>
<dbReference type="CDD" id="cd07043">
    <property type="entry name" value="STAS_anti-anti-sigma_factors"/>
    <property type="match status" value="1"/>
</dbReference>
<accession>A0ABV9C7P1</accession>
<dbReference type="InterPro" id="IPR002645">
    <property type="entry name" value="STAS_dom"/>
</dbReference>
<evidence type="ECO:0000313" key="2">
    <source>
        <dbReference type="EMBL" id="MFC4528803.1"/>
    </source>
</evidence>
<dbReference type="SUPFAM" id="SSF52091">
    <property type="entry name" value="SpoIIaa-like"/>
    <property type="match status" value="1"/>
</dbReference>
<dbReference type="InterPro" id="IPR058548">
    <property type="entry name" value="MlaB-like_STAS"/>
</dbReference>
<dbReference type="EMBL" id="JBHSGA010000020">
    <property type="protein sequence ID" value="MFC4528803.1"/>
    <property type="molecule type" value="Genomic_DNA"/>
</dbReference>
<dbReference type="RefSeq" id="WP_266147829.1">
    <property type="nucleotide sequence ID" value="NZ_CP064028.1"/>
</dbReference>
<keyword evidence="3" id="KW-1185">Reference proteome</keyword>
<comment type="caution">
    <text evidence="2">The sequence shown here is derived from an EMBL/GenBank/DDBJ whole genome shotgun (WGS) entry which is preliminary data.</text>
</comment>
<proteinExistence type="predicted"/>
<dbReference type="Gene3D" id="3.30.750.24">
    <property type="entry name" value="STAS domain"/>
    <property type="match status" value="1"/>
</dbReference>
<organism evidence="2 3">
    <name type="scientific">Dyella halodurans</name>
    <dbReference type="NCBI Taxonomy" id="1920171"/>
    <lineage>
        <taxon>Bacteria</taxon>
        <taxon>Pseudomonadati</taxon>
        <taxon>Pseudomonadota</taxon>
        <taxon>Gammaproteobacteria</taxon>
        <taxon>Lysobacterales</taxon>
        <taxon>Rhodanobacteraceae</taxon>
        <taxon>Dyella</taxon>
    </lineage>
</organism>
<name>A0ABV9C7P1_9GAMM</name>